<proteinExistence type="predicted"/>
<dbReference type="AlphaFoldDB" id="A0AAD1WE12"/>
<reference evidence="1" key="1">
    <citation type="submission" date="2022-03" db="EMBL/GenBank/DDBJ databases">
        <authorList>
            <person name="Alioto T."/>
            <person name="Alioto T."/>
            <person name="Gomez Garrido J."/>
        </authorList>
    </citation>
    <scope>NUCLEOTIDE SEQUENCE</scope>
</reference>
<sequence>MNTLQFSAEMIRFLERKAVASKKPIPSGCIRSLQTMATDPCYLIDTPAAQHGWKTVPGDYHPEL</sequence>
<gene>
    <name evidence="1" type="ORF">PECUL_23A039424</name>
</gene>
<keyword evidence="2" id="KW-1185">Reference proteome</keyword>
<evidence type="ECO:0000313" key="1">
    <source>
        <dbReference type="EMBL" id="CAH2307290.1"/>
    </source>
</evidence>
<accession>A0AAD1WE12</accession>
<organism evidence="1 2">
    <name type="scientific">Pelobates cultripes</name>
    <name type="common">Western spadefoot toad</name>
    <dbReference type="NCBI Taxonomy" id="61616"/>
    <lineage>
        <taxon>Eukaryota</taxon>
        <taxon>Metazoa</taxon>
        <taxon>Chordata</taxon>
        <taxon>Craniata</taxon>
        <taxon>Vertebrata</taxon>
        <taxon>Euteleostomi</taxon>
        <taxon>Amphibia</taxon>
        <taxon>Batrachia</taxon>
        <taxon>Anura</taxon>
        <taxon>Pelobatoidea</taxon>
        <taxon>Pelobatidae</taxon>
        <taxon>Pelobates</taxon>
    </lineage>
</organism>
<evidence type="ECO:0000313" key="2">
    <source>
        <dbReference type="Proteomes" id="UP001295444"/>
    </source>
</evidence>
<dbReference type="EMBL" id="OW240918">
    <property type="protein sequence ID" value="CAH2307290.1"/>
    <property type="molecule type" value="Genomic_DNA"/>
</dbReference>
<dbReference type="Proteomes" id="UP001295444">
    <property type="component" value="Chromosome 07"/>
</dbReference>
<protein>
    <submittedName>
        <fullName evidence="1">Uncharacterized protein</fullName>
    </submittedName>
</protein>
<name>A0AAD1WE12_PELCU</name>